<name>A0AAN8FNZ2_TRICO</name>
<gene>
    <name evidence="2" type="ORF">GCK32_020441</name>
</gene>
<evidence type="ECO:0000256" key="1">
    <source>
        <dbReference type="SAM" id="SignalP"/>
    </source>
</evidence>
<accession>A0AAN8FNZ2</accession>
<keyword evidence="3" id="KW-1185">Reference proteome</keyword>
<protein>
    <submittedName>
        <fullName evidence="2">Uncharacterized protein</fullName>
    </submittedName>
</protein>
<evidence type="ECO:0000313" key="3">
    <source>
        <dbReference type="Proteomes" id="UP001331761"/>
    </source>
</evidence>
<reference evidence="2 3" key="1">
    <citation type="submission" date="2019-10" db="EMBL/GenBank/DDBJ databases">
        <title>Assembly and Annotation for the nematode Trichostrongylus colubriformis.</title>
        <authorList>
            <person name="Martin J."/>
        </authorList>
    </citation>
    <scope>NUCLEOTIDE SEQUENCE [LARGE SCALE GENOMIC DNA]</scope>
    <source>
        <strain evidence="2">G859</strain>
        <tissue evidence="2">Whole worm</tissue>
    </source>
</reference>
<organism evidence="2 3">
    <name type="scientific">Trichostrongylus colubriformis</name>
    <name type="common">Black scour worm</name>
    <dbReference type="NCBI Taxonomy" id="6319"/>
    <lineage>
        <taxon>Eukaryota</taxon>
        <taxon>Metazoa</taxon>
        <taxon>Ecdysozoa</taxon>
        <taxon>Nematoda</taxon>
        <taxon>Chromadorea</taxon>
        <taxon>Rhabditida</taxon>
        <taxon>Rhabditina</taxon>
        <taxon>Rhabditomorpha</taxon>
        <taxon>Strongyloidea</taxon>
        <taxon>Trichostrongylidae</taxon>
        <taxon>Trichostrongylus</taxon>
    </lineage>
</organism>
<keyword evidence="1" id="KW-0732">Signal</keyword>
<dbReference type="EMBL" id="WIXE01005206">
    <property type="protein sequence ID" value="KAK5982372.1"/>
    <property type="molecule type" value="Genomic_DNA"/>
</dbReference>
<proteinExistence type="predicted"/>
<feature type="signal peptide" evidence="1">
    <location>
        <begin position="1"/>
        <end position="18"/>
    </location>
</feature>
<sequence length="80" mass="8678">MLYRLLFHIAFVLALVYTTEECCGGWRRGYWGGMGPWGGWGGMGPWGGMMGPWGGMMGPWGGMSPWGYGGYGSPFGLFGK</sequence>
<comment type="caution">
    <text evidence="2">The sequence shown here is derived from an EMBL/GenBank/DDBJ whole genome shotgun (WGS) entry which is preliminary data.</text>
</comment>
<dbReference type="AlphaFoldDB" id="A0AAN8FNZ2"/>
<evidence type="ECO:0000313" key="2">
    <source>
        <dbReference type="EMBL" id="KAK5982372.1"/>
    </source>
</evidence>
<feature type="chain" id="PRO_5042958579" evidence="1">
    <location>
        <begin position="19"/>
        <end position="80"/>
    </location>
</feature>
<dbReference type="Proteomes" id="UP001331761">
    <property type="component" value="Unassembled WGS sequence"/>
</dbReference>